<organism evidence="8 9">
    <name type="scientific">Patulibacter brassicae</name>
    <dbReference type="NCBI Taxonomy" id="1705717"/>
    <lineage>
        <taxon>Bacteria</taxon>
        <taxon>Bacillati</taxon>
        <taxon>Actinomycetota</taxon>
        <taxon>Thermoleophilia</taxon>
        <taxon>Solirubrobacterales</taxon>
        <taxon>Patulibacteraceae</taxon>
        <taxon>Patulibacter</taxon>
    </lineage>
</organism>
<accession>A0ABU4VR57</accession>
<keyword evidence="9" id="KW-1185">Reference proteome</keyword>
<dbReference type="Pfam" id="PF00732">
    <property type="entry name" value="GMC_oxred_N"/>
    <property type="match status" value="1"/>
</dbReference>
<feature type="domain" description="Glucose-methanol-choline oxidoreductase N-terminal" evidence="6">
    <location>
        <begin position="78"/>
        <end position="101"/>
    </location>
</feature>
<dbReference type="InterPro" id="IPR036188">
    <property type="entry name" value="FAD/NAD-bd_sf"/>
</dbReference>
<dbReference type="InterPro" id="IPR000172">
    <property type="entry name" value="GMC_OxRdtase_N"/>
</dbReference>
<dbReference type="PANTHER" id="PTHR11552">
    <property type="entry name" value="GLUCOSE-METHANOL-CHOLINE GMC OXIDOREDUCTASE"/>
    <property type="match status" value="1"/>
</dbReference>
<comment type="cofactor">
    <cofactor evidence="1">
        <name>FAD</name>
        <dbReference type="ChEBI" id="CHEBI:57692"/>
    </cofactor>
</comment>
<dbReference type="Gene3D" id="3.30.560.10">
    <property type="entry name" value="Glucose Oxidase, domain 3"/>
    <property type="match status" value="1"/>
</dbReference>
<feature type="domain" description="Glucose-methanol-choline oxidoreductase N-terminal" evidence="7">
    <location>
        <begin position="250"/>
        <end position="264"/>
    </location>
</feature>
<evidence type="ECO:0000256" key="5">
    <source>
        <dbReference type="RuleBase" id="RU003968"/>
    </source>
</evidence>
<dbReference type="InterPro" id="IPR007867">
    <property type="entry name" value="GMC_OxRtase_C"/>
</dbReference>
<evidence type="ECO:0000256" key="3">
    <source>
        <dbReference type="ARBA" id="ARBA00022630"/>
    </source>
</evidence>
<dbReference type="SUPFAM" id="SSF51905">
    <property type="entry name" value="FAD/NAD(P)-binding domain"/>
    <property type="match status" value="1"/>
</dbReference>
<comment type="caution">
    <text evidence="8">The sequence shown here is derived from an EMBL/GenBank/DDBJ whole genome shotgun (WGS) entry which is preliminary data.</text>
</comment>
<keyword evidence="4 5" id="KW-0274">FAD</keyword>
<proteinExistence type="inferred from homology"/>
<dbReference type="InterPro" id="IPR012132">
    <property type="entry name" value="GMC_OxRdtase"/>
</dbReference>
<keyword evidence="3 5" id="KW-0285">Flavoprotein</keyword>
<dbReference type="Pfam" id="PF05199">
    <property type="entry name" value="GMC_oxred_C"/>
    <property type="match status" value="1"/>
</dbReference>
<evidence type="ECO:0000259" key="6">
    <source>
        <dbReference type="PROSITE" id="PS00623"/>
    </source>
</evidence>
<protein>
    <submittedName>
        <fullName evidence="8">GMC family oxidoreductase N-terminal domain-containing protein</fullName>
    </submittedName>
</protein>
<name>A0ABU4VR57_9ACTN</name>
<gene>
    <name evidence="8" type="ORF">SK069_16875</name>
</gene>
<evidence type="ECO:0000256" key="2">
    <source>
        <dbReference type="ARBA" id="ARBA00010790"/>
    </source>
</evidence>
<sequence length="530" mass="56534">MSHYIVVGAGSAGCALAARLTEDPAVEVTLIEAGGQDDADEIHVPAAFGSLMKSRFDWDFDSEPEPALAGRRLYLPRGRVVGGSSSINAMIYIRGNRADWDGYAAAGATGWGYEDVLPYFKRSETNERGANEYHGADGPLTVSENRSRSPLMQAWVAAAREAGLAANEDFNAESQDGVGFYQVTQRDGRRWSTAQAFLRPALDRPNLELVTDALVHRVVVEGGRAVGVELYHDGRLQQRRAEVEVILAAGAYGSPQLLLLSGIGPAAELAPLGIDVVADLPEVGEHLTDHPMSAVGVWTDTESLLTATAPHHLQQFAREGRGPLTSNFAEAGGFLRTDPSLDAPNVQFHAAPAPFVEEGLAVAVDHAWVSSACLLTPESRGKVSLRAPIPSSKPRIVHRYFESEADRAAMIEGVRRAMQIAEQPALAPHVRERMVGAYPASDSDEDVWAHIQRTAQTLYHPAGTCGIGRVVDAELRVQGVEGLRVADASVLPVVPRGNTNAPAIVVGEKAADLLRGVPAAQAADRAEVAA</sequence>
<evidence type="ECO:0000256" key="1">
    <source>
        <dbReference type="ARBA" id="ARBA00001974"/>
    </source>
</evidence>
<evidence type="ECO:0000259" key="7">
    <source>
        <dbReference type="PROSITE" id="PS00624"/>
    </source>
</evidence>
<dbReference type="Proteomes" id="UP001277761">
    <property type="component" value="Unassembled WGS sequence"/>
</dbReference>
<dbReference type="EMBL" id="JAXAVX010000012">
    <property type="protein sequence ID" value="MDX8153275.1"/>
    <property type="molecule type" value="Genomic_DNA"/>
</dbReference>
<dbReference type="Gene3D" id="3.50.50.60">
    <property type="entry name" value="FAD/NAD(P)-binding domain"/>
    <property type="match status" value="1"/>
</dbReference>
<dbReference type="RefSeq" id="WP_319955424.1">
    <property type="nucleotide sequence ID" value="NZ_JAXAVX010000012.1"/>
</dbReference>
<dbReference type="PANTHER" id="PTHR11552:SF147">
    <property type="entry name" value="CHOLINE DEHYDROGENASE, MITOCHONDRIAL"/>
    <property type="match status" value="1"/>
</dbReference>
<evidence type="ECO:0000313" key="8">
    <source>
        <dbReference type="EMBL" id="MDX8153275.1"/>
    </source>
</evidence>
<comment type="similarity">
    <text evidence="2 5">Belongs to the GMC oxidoreductase family.</text>
</comment>
<dbReference type="PROSITE" id="PS00623">
    <property type="entry name" value="GMC_OXRED_1"/>
    <property type="match status" value="1"/>
</dbReference>
<evidence type="ECO:0000256" key="4">
    <source>
        <dbReference type="ARBA" id="ARBA00022827"/>
    </source>
</evidence>
<dbReference type="SUPFAM" id="SSF54373">
    <property type="entry name" value="FAD-linked reductases, C-terminal domain"/>
    <property type="match status" value="1"/>
</dbReference>
<dbReference type="PROSITE" id="PS00624">
    <property type="entry name" value="GMC_OXRED_2"/>
    <property type="match status" value="1"/>
</dbReference>
<evidence type="ECO:0000313" key="9">
    <source>
        <dbReference type="Proteomes" id="UP001277761"/>
    </source>
</evidence>
<dbReference type="PIRSF" id="PIRSF000137">
    <property type="entry name" value="Alcohol_oxidase"/>
    <property type="match status" value="1"/>
</dbReference>
<reference evidence="8 9" key="1">
    <citation type="submission" date="2023-11" db="EMBL/GenBank/DDBJ databases">
        <authorList>
            <person name="Xu M."/>
            <person name="Jiang T."/>
        </authorList>
    </citation>
    <scope>NUCLEOTIDE SEQUENCE [LARGE SCALE GENOMIC DNA]</scope>
    <source>
        <strain evidence="8 9">SD</strain>
    </source>
</reference>